<dbReference type="CDD" id="cd05120">
    <property type="entry name" value="APH_ChoK_like"/>
    <property type="match status" value="1"/>
</dbReference>
<dbReference type="Proteomes" id="UP000799439">
    <property type="component" value="Unassembled WGS sequence"/>
</dbReference>
<dbReference type="Pfam" id="PF01636">
    <property type="entry name" value="APH"/>
    <property type="match status" value="1"/>
</dbReference>
<dbReference type="EMBL" id="ML996082">
    <property type="protein sequence ID" value="KAF2155641.1"/>
    <property type="molecule type" value="Genomic_DNA"/>
</dbReference>
<reference evidence="2" key="1">
    <citation type="journal article" date="2020" name="Stud. Mycol.">
        <title>101 Dothideomycetes genomes: a test case for predicting lifestyles and emergence of pathogens.</title>
        <authorList>
            <person name="Haridas S."/>
            <person name="Albert R."/>
            <person name="Binder M."/>
            <person name="Bloem J."/>
            <person name="Labutti K."/>
            <person name="Salamov A."/>
            <person name="Andreopoulos B."/>
            <person name="Baker S."/>
            <person name="Barry K."/>
            <person name="Bills G."/>
            <person name="Bluhm B."/>
            <person name="Cannon C."/>
            <person name="Castanera R."/>
            <person name="Culley D."/>
            <person name="Daum C."/>
            <person name="Ezra D."/>
            <person name="Gonzalez J."/>
            <person name="Henrissat B."/>
            <person name="Kuo A."/>
            <person name="Liang C."/>
            <person name="Lipzen A."/>
            <person name="Lutzoni F."/>
            <person name="Magnuson J."/>
            <person name="Mondo S."/>
            <person name="Nolan M."/>
            <person name="Ohm R."/>
            <person name="Pangilinan J."/>
            <person name="Park H.-J."/>
            <person name="Ramirez L."/>
            <person name="Alfaro M."/>
            <person name="Sun H."/>
            <person name="Tritt A."/>
            <person name="Yoshinaga Y."/>
            <person name="Zwiers L.-H."/>
            <person name="Turgeon B."/>
            <person name="Goodwin S."/>
            <person name="Spatafora J."/>
            <person name="Crous P."/>
            <person name="Grigoriev I."/>
        </authorList>
    </citation>
    <scope>NUCLEOTIDE SEQUENCE</scope>
    <source>
        <strain evidence="2">CBS 260.36</strain>
    </source>
</reference>
<keyword evidence="2" id="KW-0418">Kinase</keyword>
<dbReference type="GO" id="GO:0016301">
    <property type="term" value="F:kinase activity"/>
    <property type="evidence" value="ECO:0007669"/>
    <property type="project" value="UniProtKB-KW"/>
</dbReference>
<evidence type="ECO:0000259" key="1">
    <source>
        <dbReference type="Pfam" id="PF01636"/>
    </source>
</evidence>
<protein>
    <submittedName>
        <fullName evidence="2">Kinase-like protein</fullName>
    </submittedName>
</protein>
<dbReference type="PANTHER" id="PTHR21310">
    <property type="entry name" value="AMINOGLYCOSIDE PHOSPHOTRANSFERASE-RELATED-RELATED"/>
    <property type="match status" value="1"/>
</dbReference>
<evidence type="ECO:0000313" key="2">
    <source>
        <dbReference type="EMBL" id="KAF2155641.1"/>
    </source>
</evidence>
<organism evidence="2 3">
    <name type="scientific">Myriangium duriaei CBS 260.36</name>
    <dbReference type="NCBI Taxonomy" id="1168546"/>
    <lineage>
        <taxon>Eukaryota</taxon>
        <taxon>Fungi</taxon>
        <taxon>Dikarya</taxon>
        <taxon>Ascomycota</taxon>
        <taxon>Pezizomycotina</taxon>
        <taxon>Dothideomycetes</taxon>
        <taxon>Dothideomycetidae</taxon>
        <taxon>Myriangiales</taxon>
        <taxon>Myriangiaceae</taxon>
        <taxon>Myriangium</taxon>
    </lineage>
</organism>
<feature type="domain" description="Aminoglycoside phosphotransferase" evidence="1">
    <location>
        <begin position="43"/>
        <end position="215"/>
    </location>
</feature>
<dbReference type="InterPro" id="IPR051678">
    <property type="entry name" value="AGP_Transferase"/>
</dbReference>
<dbReference type="PANTHER" id="PTHR21310:SF48">
    <property type="entry name" value="AMINOGLYCOSIDE PHOSPHOTRANSFERASE DOMAIN-CONTAINING PROTEIN"/>
    <property type="match status" value="1"/>
</dbReference>
<gene>
    <name evidence="2" type="ORF">K461DRAFT_290648</name>
</gene>
<comment type="caution">
    <text evidence="2">The sequence shown here is derived from an EMBL/GenBank/DDBJ whole genome shotgun (WGS) entry which is preliminary data.</text>
</comment>
<dbReference type="SUPFAM" id="SSF56112">
    <property type="entry name" value="Protein kinase-like (PK-like)"/>
    <property type="match status" value="1"/>
</dbReference>
<sequence>MAAQTPCPACSWIAERQNGCNYHSKVKLFYSVSDRGVWSLGSRLILKERSPSAPNLEARNMRFVSTNTTLPVPEIVDEWNEDASYFVLTRRIPGESLNKAWPSLSAGDKDRIARQTADEFGKPHGPFASDAELWADMEAPLTRNDVPEKARRRLQQRMPAARPYTFTHGDLTNVNIMVQDGRLTGILDWEASGYFPVWWEYTAAGIGLGEEDAEWKALLRKYLRPECEDAREVFRDYFVLCSSRSASGVSVGRRC</sequence>
<dbReference type="OrthoDB" id="8300194at2759"/>
<keyword evidence="3" id="KW-1185">Reference proteome</keyword>
<evidence type="ECO:0000313" key="3">
    <source>
        <dbReference type="Proteomes" id="UP000799439"/>
    </source>
</evidence>
<dbReference type="Gene3D" id="3.90.1200.10">
    <property type="match status" value="1"/>
</dbReference>
<keyword evidence="2" id="KW-0808">Transferase</keyword>
<proteinExistence type="predicted"/>
<accession>A0A9P4J5V4</accession>
<dbReference type="InterPro" id="IPR011009">
    <property type="entry name" value="Kinase-like_dom_sf"/>
</dbReference>
<name>A0A9P4J5V4_9PEZI</name>
<dbReference type="InterPro" id="IPR002575">
    <property type="entry name" value="Aminoglycoside_PTrfase"/>
</dbReference>
<dbReference type="AlphaFoldDB" id="A0A9P4J5V4"/>